<dbReference type="AlphaFoldDB" id="A0A521CIY0"/>
<accession>A0A521CIY0</accession>
<evidence type="ECO:0000313" key="1">
    <source>
        <dbReference type="EMBL" id="SMO58701.1"/>
    </source>
</evidence>
<evidence type="ECO:0000313" key="2">
    <source>
        <dbReference type="Proteomes" id="UP000317593"/>
    </source>
</evidence>
<protein>
    <submittedName>
        <fullName evidence="1">Uncharacterized protein</fullName>
    </submittedName>
</protein>
<keyword evidence="2" id="KW-1185">Reference proteome</keyword>
<dbReference type="Proteomes" id="UP000317593">
    <property type="component" value="Unassembled WGS sequence"/>
</dbReference>
<dbReference type="EMBL" id="FXTH01000006">
    <property type="protein sequence ID" value="SMO58701.1"/>
    <property type="molecule type" value="Genomic_DNA"/>
</dbReference>
<gene>
    <name evidence="1" type="ORF">SAMN06265218_10679</name>
</gene>
<sequence>MFPDSSPSPWLLLIERDKFHLEKVVSLRSPPLRPNEKSGIFFGEDGTEDQK</sequence>
<name>A0A521CIY0_9BACT</name>
<organism evidence="1 2">
    <name type="scientific">Fodinibius sediminis</name>
    <dbReference type="NCBI Taxonomy" id="1214077"/>
    <lineage>
        <taxon>Bacteria</taxon>
        <taxon>Pseudomonadati</taxon>
        <taxon>Balneolota</taxon>
        <taxon>Balneolia</taxon>
        <taxon>Balneolales</taxon>
        <taxon>Balneolaceae</taxon>
        <taxon>Fodinibius</taxon>
    </lineage>
</organism>
<proteinExistence type="predicted"/>
<reference evidence="1 2" key="1">
    <citation type="submission" date="2017-05" db="EMBL/GenBank/DDBJ databases">
        <authorList>
            <person name="Varghese N."/>
            <person name="Submissions S."/>
        </authorList>
    </citation>
    <scope>NUCLEOTIDE SEQUENCE [LARGE SCALE GENOMIC DNA]</scope>
    <source>
        <strain evidence="1 2">DSM 21194</strain>
    </source>
</reference>